<keyword evidence="3" id="KW-1185">Reference proteome</keyword>
<dbReference type="Proteomes" id="UP000009286">
    <property type="component" value="Chromosome"/>
</dbReference>
<dbReference type="RefSeq" id="WP_014103464.1">
    <property type="nucleotide sequence ID" value="NC_016026.1"/>
</dbReference>
<evidence type="ECO:0000313" key="2">
    <source>
        <dbReference type="EMBL" id="AEP10241.1"/>
    </source>
</evidence>
<evidence type="ECO:0000256" key="1">
    <source>
        <dbReference type="SAM" id="Phobius"/>
    </source>
</evidence>
<dbReference type="STRING" id="856793.MICA_1932"/>
<accession>G2KNJ6</accession>
<feature type="transmembrane region" description="Helical" evidence="1">
    <location>
        <begin position="38"/>
        <end position="58"/>
    </location>
</feature>
<evidence type="ECO:0000313" key="3">
    <source>
        <dbReference type="Proteomes" id="UP000009286"/>
    </source>
</evidence>
<organism evidence="2 3">
    <name type="scientific">Micavibrio aeruginosavorus (strain ARL-13)</name>
    <dbReference type="NCBI Taxonomy" id="856793"/>
    <lineage>
        <taxon>Bacteria</taxon>
        <taxon>Pseudomonadati</taxon>
        <taxon>Bdellovibrionota</taxon>
        <taxon>Bdellovibrionia</taxon>
        <taxon>Bdellovibrionales</taxon>
        <taxon>Pseudobdellovibrionaceae</taxon>
        <taxon>Micavibrio</taxon>
    </lineage>
</organism>
<keyword evidence="1" id="KW-0472">Membrane</keyword>
<keyword evidence="1" id="KW-0812">Transmembrane</keyword>
<dbReference type="EMBL" id="CP002382">
    <property type="protein sequence ID" value="AEP10241.1"/>
    <property type="molecule type" value="Genomic_DNA"/>
</dbReference>
<protein>
    <submittedName>
        <fullName evidence="2">Uncharacterized protein</fullName>
    </submittedName>
</protein>
<name>G2KNJ6_MICAA</name>
<dbReference type="HOGENOM" id="CLU_1523458_0_0_5"/>
<dbReference type="AlphaFoldDB" id="G2KNJ6"/>
<reference evidence="2 3" key="1">
    <citation type="journal article" date="2011" name="BMC Genomics">
        <title>Genomic insights into an obligate epibiotic bacterial predator: Micavibrio aeruginosavorus ARL-13.</title>
        <authorList>
            <person name="Wang Z."/>
            <person name="Kadouri D."/>
            <person name="Wu M."/>
        </authorList>
    </citation>
    <scope>NUCLEOTIDE SEQUENCE [LARGE SCALE GENOMIC DNA]</scope>
    <source>
        <strain evidence="2 3">ARL-13</strain>
    </source>
</reference>
<dbReference type="KEGG" id="mai:MICA_1932"/>
<keyword evidence="1" id="KW-1133">Transmembrane helix</keyword>
<proteinExistence type="predicted"/>
<gene>
    <name evidence="2" type="ordered locus">MICA_1932</name>
</gene>
<sequence length="176" mass="19312">MDFKSFDWRSLQKYMKPQASEDLNRFLENLPQTAGQNALIAAGIAWAAAGALGLYATIQTQKMITLRAELKQVEALKPMVPKVTDIPVPAADVKSFAENLAQIYRGLKIQASGSSIQVTSADTSRFAEFREAIGHMQNGGAGWRVTVDRMCVGRECDKDKLIALLKVNKVSVDKPN</sequence>
<dbReference type="OrthoDB" id="9823991at2"/>